<dbReference type="AlphaFoldDB" id="A0A381W9N1"/>
<name>A0A381W9N1_9ZZZZ</name>
<keyword evidence="1" id="KW-0472">Membrane</keyword>
<organism evidence="2">
    <name type="scientific">marine metagenome</name>
    <dbReference type="NCBI Taxonomy" id="408172"/>
    <lineage>
        <taxon>unclassified sequences</taxon>
        <taxon>metagenomes</taxon>
        <taxon>ecological metagenomes</taxon>
    </lineage>
</organism>
<proteinExistence type="predicted"/>
<dbReference type="EMBL" id="UINC01010999">
    <property type="protein sequence ID" value="SVA48718.1"/>
    <property type="molecule type" value="Genomic_DNA"/>
</dbReference>
<evidence type="ECO:0000256" key="1">
    <source>
        <dbReference type="SAM" id="Phobius"/>
    </source>
</evidence>
<gene>
    <name evidence="2" type="ORF">METZ01_LOCUS101572</name>
</gene>
<feature type="transmembrane region" description="Helical" evidence="1">
    <location>
        <begin position="12"/>
        <end position="31"/>
    </location>
</feature>
<keyword evidence="1" id="KW-0812">Transmembrane</keyword>
<keyword evidence="1" id="KW-1133">Transmembrane helix</keyword>
<evidence type="ECO:0000313" key="2">
    <source>
        <dbReference type="EMBL" id="SVA48718.1"/>
    </source>
</evidence>
<protein>
    <submittedName>
        <fullName evidence="2">Uncharacterized protein</fullName>
    </submittedName>
</protein>
<reference evidence="2" key="1">
    <citation type="submission" date="2018-05" db="EMBL/GenBank/DDBJ databases">
        <authorList>
            <person name="Lanie J.A."/>
            <person name="Ng W.-L."/>
            <person name="Kazmierczak K.M."/>
            <person name="Andrzejewski T.M."/>
            <person name="Davidsen T.M."/>
            <person name="Wayne K.J."/>
            <person name="Tettelin H."/>
            <person name="Glass J.I."/>
            <person name="Rusch D."/>
            <person name="Podicherti R."/>
            <person name="Tsui H.-C.T."/>
            <person name="Winkler M.E."/>
        </authorList>
    </citation>
    <scope>NUCLEOTIDE SEQUENCE</scope>
</reference>
<sequence>MENSSSELLGGALIQTVLYDILSLGTLGFSAQSVEIALYDKKSDSRDESSYILIVLYFLDYYQVGLLVLKGG</sequence>
<accession>A0A381W9N1</accession>
<feature type="transmembrane region" description="Helical" evidence="1">
    <location>
        <begin position="51"/>
        <end position="69"/>
    </location>
</feature>